<name>A0A840Z374_9SPHN</name>
<evidence type="ECO:0000313" key="2">
    <source>
        <dbReference type="EMBL" id="MBB5720323.1"/>
    </source>
</evidence>
<keyword evidence="3" id="KW-1185">Reference proteome</keyword>
<protein>
    <recommendedName>
        <fullName evidence="4">Conjugal transfer protein TraD</fullName>
    </recommendedName>
</protein>
<accession>A0A840Z374</accession>
<evidence type="ECO:0008006" key="4">
    <source>
        <dbReference type="Google" id="ProtNLM"/>
    </source>
</evidence>
<dbReference type="Proteomes" id="UP000554342">
    <property type="component" value="Unassembled WGS sequence"/>
</dbReference>
<organism evidence="2 3">
    <name type="scientific">Stakelama sediminis</name>
    <dbReference type="NCBI Taxonomy" id="463200"/>
    <lineage>
        <taxon>Bacteria</taxon>
        <taxon>Pseudomonadati</taxon>
        <taxon>Pseudomonadota</taxon>
        <taxon>Alphaproteobacteria</taxon>
        <taxon>Sphingomonadales</taxon>
        <taxon>Sphingomonadaceae</taxon>
        <taxon>Stakelama</taxon>
    </lineage>
</organism>
<dbReference type="AlphaFoldDB" id="A0A840Z374"/>
<proteinExistence type="predicted"/>
<dbReference type="RefSeq" id="WP_184006043.1">
    <property type="nucleotide sequence ID" value="NZ_BAABIF010000008.1"/>
</dbReference>
<reference evidence="2 3" key="1">
    <citation type="submission" date="2020-08" db="EMBL/GenBank/DDBJ databases">
        <title>Genomic Encyclopedia of Type Strains, Phase IV (KMG-IV): sequencing the most valuable type-strain genomes for metagenomic binning, comparative biology and taxonomic classification.</title>
        <authorList>
            <person name="Goeker M."/>
        </authorList>
    </citation>
    <scope>NUCLEOTIDE SEQUENCE [LARGE SCALE GENOMIC DNA]</scope>
    <source>
        <strain evidence="2 3">DSM 27203</strain>
    </source>
</reference>
<dbReference type="EMBL" id="JACIJI010000012">
    <property type="protein sequence ID" value="MBB5720323.1"/>
    <property type="molecule type" value="Genomic_DNA"/>
</dbReference>
<evidence type="ECO:0000313" key="3">
    <source>
        <dbReference type="Proteomes" id="UP000554342"/>
    </source>
</evidence>
<comment type="caution">
    <text evidence="2">The sequence shown here is derived from an EMBL/GenBank/DDBJ whole genome shotgun (WGS) entry which is preliminary data.</text>
</comment>
<gene>
    <name evidence="2" type="ORF">FHR23_003288</name>
</gene>
<sequence>MRKVKDFDAELNALNERAKLLKQRKIQQFGELIEATGADALDPDLLAGALIAAVAETDKGIMTKWSARGAQFFRETSRRSSRRAAGTGAGDKAPETGPQSA</sequence>
<dbReference type="InterPro" id="IPR009444">
    <property type="entry name" value="Conjugal_tfr_TraD_a-type"/>
</dbReference>
<evidence type="ECO:0000256" key="1">
    <source>
        <dbReference type="SAM" id="MobiDB-lite"/>
    </source>
</evidence>
<feature type="region of interest" description="Disordered" evidence="1">
    <location>
        <begin position="73"/>
        <end position="101"/>
    </location>
</feature>
<dbReference type="Pfam" id="PF06412">
    <property type="entry name" value="TraD"/>
    <property type="match status" value="1"/>
</dbReference>